<evidence type="ECO:0008006" key="4">
    <source>
        <dbReference type="Google" id="ProtNLM"/>
    </source>
</evidence>
<organism evidence="2 3">
    <name type="scientific">Kiloniella spongiae</name>
    <dbReference type="NCBI Taxonomy" id="1489064"/>
    <lineage>
        <taxon>Bacteria</taxon>
        <taxon>Pseudomonadati</taxon>
        <taxon>Pseudomonadota</taxon>
        <taxon>Alphaproteobacteria</taxon>
        <taxon>Rhodospirillales</taxon>
        <taxon>Kiloniellaceae</taxon>
        <taxon>Kiloniella</taxon>
    </lineage>
</organism>
<dbReference type="Pfam" id="PF02620">
    <property type="entry name" value="YceD"/>
    <property type="match status" value="1"/>
</dbReference>
<evidence type="ECO:0000256" key="1">
    <source>
        <dbReference type="SAM" id="MobiDB-lite"/>
    </source>
</evidence>
<dbReference type="RefSeq" id="WP_047765598.1">
    <property type="nucleotide sequence ID" value="NZ_LAQL01000016.1"/>
</dbReference>
<dbReference type="EMBL" id="LAQL01000016">
    <property type="protein sequence ID" value="KLN59366.1"/>
    <property type="molecule type" value="Genomic_DNA"/>
</dbReference>
<reference evidence="2 3" key="1">
    <citation type="submission" date="2015-03" db="EMBL/GenBank/DDBJ databases">
        <title>Genome Sequence of Kiloniella spongiae MEBiC09566, isolated from a marine sponge.</title>
        <authorList>
            <person name="Shao Z."/>
            <person name="Wang L."/>
            <person name="Li X."/>
        </authorList>
    </citation>
    <scope>NUCLEOTIDE SEQUENCE [LARGE SCALE GENOMIC DNA]</scope>
    <source>
        <strain evidence="2 3">MEBiC09566</strain>
    </source>
</reference>
<comment type="caution">
    <text evidence="2">The sequence shown here is derived from an EMBL/GenBank/DDBJ whole genome shotgun (WGS) entry which is preliminary data.</text>
</comment>
<dbReference type="STRING" id="1489064.WH96_17860"/>
<dbReference type="Proteomes" id="UP000035444">
    <property type="component" value="Unassembled WGS sequence"/>
</dbReference>
<keyword evidence="3" id="KW-1185">Reference proteome</keyword>
<feature type="region of interest" description="Disordered" evidence="1">
    <location>
        <begin position="145"/>
        <end position="173"/>
    </location>
</feature>
<sequence>METPCESEFSRRYPVDKVQARSQVLNLKAKPEECDAVAKRFDLIELKSLSATLELDPMGKGSLLDVKGRLRAKVTQYCILSAEPVPSDIDEAFEIMYSFEPIRDTAEEILIDIDVEDPPEMADPTGIDFGEAIVQQLAVMLDPYPKAQNSTWDGDSVDEAPDEEEIQEAAKTSPFSVLKDLQIKK</sequence>
<dbReference type="AlphaFoldDB" id="A0A0H2MB07"/>
<proteinExistence type="predicted"/>
<dbReference type="OrthoDB" id="8443793at2"/>
<name>A0A0H2MB07_9PROT</name>
<evidence type="ECO:0000313" key="3">
    <source>
        <dbReference type="Proteomes" id="UP000035444"/>
    </source>
</evidence>
<evidence type="ECO:0000313" key="2">
    <source>
        <dbReference type="EMBL" id="KLN59366.1"/>
    </source>
</evidence>
<gene>
    <name evidence="2" type="ORF">WH96_17860</name>
</gene>
<accession>A0A0H2MB07</accession>
<feature type="compositionally biased region" description="Acidic residues" evidence="1">
    <location>
        <begin position="155"/>
        <end position="167"/>
    </location>
</feature>
<protein>
    <recommendedName>
        <fullName evidence="4">DUF177 domain-containing protein</fullName>
    </recommendedName>
</protein>
<dbReference type="InterPro" id="IPR003772">
    <property type="entry name" value="YceD"/>
</dbReference>